<reference evidence="1" key="1">
    <citation type="submission" date="2020-06" db="EMBL/GenBank/DDBJ databases">
        <title>Draft genome of Bugula neritina, a colonial animal packing powerful symbionts and potential medicines.</title>
        <authorList>
            <person name="Rayko M."/>
        </authorList>
    </citation>
    <scope>NUCLEOTIDE SEQUENCE [LARGE SCALE GENOMIC DNA]</scope>
    <source>
        <strain evidence="1">Kwan_BN1</strain>
    </source>
</reference>
<dbReference type="AlphaFoldDB" id="A0A7J7KJY8"/>
<evidence type="ECO:0000313" key="1">
    <source>
        <dbReference type="EMBL" id="KAF6037646.1"/>
    </source>
</evidence>
<accession>A0A7J7KJY8</accession>
<dbReference type="EMBL" id="VXIV02000536">
    <property type="protein sequence ID" value="KAF6037646.1"/>
    <property type="molecule type" value="Genomic_DNA"/>
</dbReference>
<protein>
    <submittedName>
        <fullName evidence="1">Uncharacterized protein</fullName>
    </submittedName>
</protein>
<proteinExistence type="predicted"/>
<comment type="caution">
    <text evidence="1">The sequence shown here is derived from an EMBL/GenBank/DDBJ whole genome shotgun (WGS) entry which is preliminary data.</text>
</comment>
<sequence>MTSPTVQRDILDSRVLTVLVAASPQPLENSADTQFLLVLILCTSYCVRDHCYHTLIPHLLSFCSTRWRVRHLHPLNQVTSNHTIRWNWLLPSNVYIW</sequence>
<dbReference type="Proteomes" id="UP000593567">
    <property type="component" value="Unassembled WGS sequence"/>
</dbReference>
<keyword evidence="2" id="KW-1185">Reference proteome</keyword>
<evidence type="ECO:0000313" key="2">
    <source>
        <dbReference type="Proteomes" id="UP000593567"/>
    </source>
</evidence>
<gene>
    <name evidence="1" type="ORF">EB796_004048</name>
</gene>
<name>A0A7J7KJY8_BUGNE</name>
<organism evidence="1 2">
    <name type="scientific">Bugula neritina</name>
    <name type="common">Brown bryozoan</name>
    <name type="synonym">Sertularia neritina</name>
    <dbReference type="NCBI Taxonomy" id="10212"/>
    <lineage>
        <taxon>Eukaryota</taxon>
        <taxon>Metazoa</taxon>
        <taxon>Spiralia</taxon>
        <taxon>Lophotrochozoa</taxon>
        <taxon>Bryozoa</taxon>
        <taxon>Gymnolaemata</taxon>
        <taxon>Cheilostomatida</taxon>
        <taxon>Flustrina</taxon>
        <taxon>Buguloidea</taxon>
        <taxon>Bugulidae</taxon>
        <taxon>Bugula</taxon>
    </lineage>
</organism>